<dbReference type="Pfam" id="PF13476">
    <property type="entry name" value="AAA_23"/>
    <property type="match status" value="1"/>
</dbReference>
<evidence type="ECO:0000313" key="4">
    <source>
        <dbReference type="EMBL" id="SDL65733.1"/>
    </source>
</evidence>
<evidence type="ECO:0000256" key="2">
    <source>
        <dbReference type="SAM" id="MobiDB-lite"/>
    </source>
</evidence>
<feature type="domain" description="Rad50/SbcC-type AAA" evidence="3">
    <location>
        <begin position="5"/>
        <end position="242"/>
    </location>
</feature>
<name>A0A1G9LUZ5_9CORY</name>
<keyword evidence="4" id="KW-0378">Hydrolase</keyword>
<dbReference type="GO" id="GO:0006302">
    <property type="term" value="P:double-strand break repair"/>
    <property type="evidence" value="ECO:0007669"/>
    <property type="project" value="InterPro"/>
</dbReference>
<dbReference type="InterPro" id="IPR038729">
    <property type="entry name" value="Rad50/SbcC_AAA"/>
</dbReference>
<keyword evidence="4" id="KW-0269">Exonuclease</keyword>
<dbReference type="SUPFAM" id="SSF52540">
    <property type="entry name" value="P-loop containing nucleoside triphosphate hydrolases"/>
    <property type="match status" value="1"/>
</dbReference>
<dbReference type="STRING" id="38302.SAMN04488535_0317"/>
<dbReference type="AlphaFoldDB" id="A0A1G9LUZ5"/>
<reference evidence="5" key="1">
    <citation type="submission" date="2016-10" db="EMBL/GenBank/DDBJ databases">
        <authorList>
            <person name="Varghese N."/>
            <person name="Submissions S."/>
        </authorList>
    </citation>
    <scope>NUCLEOTIDE SEQUENCE [LARGE SCALE GENOMIC DNA]</scope>
    <source>
        <strain evidence="5">DSM 20632</strain>
    </source>
</reference>
<dbReference type="Gene3D" id="3.40.50.300">
    <property type="entry name" value="P-loop containing nucleotide triphosphate hydrolases"/>
    <property type="match status" value="2"/>
</dbReference>
<keyword evidence="4" id="KW-0540">Nuclease</keyword>
<evidence type="ECO:0000256" key="1">
    <source>
        <dbReference type="SAM" id="Coils"/>
    </source>
</evidence>
<accession>A0A1G9LUZ5</accession>
<feature type="coiled-coil region" evidence="1">
    <location>
        <begin position="670"/>
        <end position="721"/>
    </location>
</feature>
<feature type="region of interest" description="Disordered" evidence="2">
    <location>
        <begin position="540"/>
        <end position="568"/>
    </location>
</feature>
<feature type="coiled-coil region" evidence="1">
    <location>
        <begin position="197"/>
        <end position="352"/>
    </location>
</feature>
<feature type="compositionally biased region" description="Low complexity" evidence="2">
    <location>
        <begin position="542"/>
        <end position="552"/>
    </location>
</feature>
<sequence length="874" mass="93585">MKIHSLTLHNVRAIEHLELTDIPDTGVILIHGENEAGKSTILDALDAVLNFKHSSSDSRIRALRPAGKDVEVEVALEATVGPYTFTVQKRFLRGRRSSLTITAPRREQYTGREADDKLAAILDEHLDQALASTLFLRQGQLSPGVKAAGIPSITRALDQGGEEDAGAAGTDDTALMQRIETEFARYFTKTGKKAASYAALEKQVDAARDRLADLRGDVARLSGFVDEVARREAEIAAIQQELPDAEREEAARAEEAAAARALAQQAAAAAKEEQRAGVDLERAEADVRARAEARERVATLEKAADELSAQLDSAREAAETEAGRIAELTALRDDAKRNAAAAREAVRQAERARQGVRVRAHAEALAASVASLDAVDAELAGLRARQPERPVTDADVRALEKAREEVALQRRLRDAASAKIEVSGPEGARVLVDGTGVEFPGSAVLPVHDRTRVTLGDFDVVYRAAHGADDSSADPSARLEAAERELGQVLEELACADIDEARRLRDEHAELASALDAARRQREEILGGRDADDLRADHTRAEAQAQEAGAGETSEDAAEEELSRAQSALDDAEEAAERAEAALKPWAERKEATALAVAEAKAESKAAEYASAREEWAAAERTTPGLVQARDAAAAAHAEAAAESAKLAGELAAANPELASDLYAGAQTRLRNLRSRQVEADKRIAELTGRIEQASGVAEQADRAEAECDAAEFALATARRRADAVSLLRETMLRHREAARARYAAPFAEALNRYASRVFGPDVEFTLGESLEIEARTLNGATVALDQLSGGAQEQLALLVRFAIAELAGSSPVPVIVDDALGATDPARLALMNSLFNQVGKHSQVFVLTCFPQRFDRVEAAKVAHINELAGGEK</sequence>
<protein>
    <submittedName>
        <fullName evidence="4">DNA repair exonuclease SbcCD ATPase subunit</fullName>
    </submittedName>
</protein>
<evidence type="ECO:0000259" key="3">
    <source>
        <dbReference type="Pfam" id="PF13476"/>
    </source>
</evidence>
<keyword evidence="5" id="KW-1185">Reference proteome</keyword>
<dbReference type="GO" id="GO:0016887">
    <property type="term" value="F:ATP hydrolysis activity"/>
    <property type="evidence" value="ECO:0007669"/>
    <property type="project" value="InterPro"/>
</dbReference>
<feature type="coiled-coil region" evidence="1">
    <location>
        <begin position="479"/>
        <end position="521"/>
    </location>
</feature>
<dbReference type="PANTHER" id="PTHR41259:SF1">
    <property type="entry name" value="DOUBLE-STRAND BREAK REPAIR RAD50 ATPASE, PUTATIVE-RELATED"/>
    <property type="match status" value="1"/>
</dbReference>
<gene>
    <name evidence="4" type="ORF">SAMN04488535_0317</name>
</gene>
<proteinExistence type="predicted"/>
<organism evidence="4 5">
    <name type="scientific">Corynebacterium mycetoides</name>
    <dbReference type="NCBI Taxonomy" id="38302"/>
    <lineage>
        <taxon>Bacteria</taxon>
        <taxon>Bacillati</taxon>
        <taxon>Actinomycetota</taxon>
        <taxon>Actinomycetes</taxon>
        <taxon>Mycobacteriales</taxon>
        <taxon>Corynebacteriaceae</taxon>
        <taxon>Corynebacterium</taxon>
    </lineage>
</organism>
<dbReference type="EMBL" id="LT629700">
    <property type="protein sequence ID" value="SDL65733.1"/>
    <property type="molecule type" value="Genomic_DNA"/>
</dbReference>
<keyword evidence="1" id="KW-0175">Coiled coil</keyword>
<dbReference type="GO" id="GO:0004527">
    <property type="term" value="F:exonuclease activity"/>
    <property type="evidence" value="ECO:0007669"/>
    <property type="project" value="UniProtKB-KW"/>
</dbReference>
<dbReference type="RefSeq" id="WP_092147886.1">
    <property type="nucleotide sequence ID" value="NZ_LT629700.1"/>
</dbReference>
<dbReference type="Proteomes" id="UP000199350">
    <property type="component" value="Chromosome I"/>
</dbReference>
<dbReference type="PANTHER" id="PTHR41259">
    <property type="entry name" value="DOUBLE-STRAND BREAK REPAIR RAD50 ATPASE, PUTATIVE-RELATED"/>
    <property type="match status" value="1"/>
</dbReference>
<dbReference type="InterPro" id="IPR027417">
    <property type="entry name" value="P-loop_NTPase"/>
</dbReference>
<evidence type="ECO:0000313" key="5">
    <source>
        <dbReference type="Proteomes" id="UP000199350"/>
    </source>
</evidence>